<dbReference type="GO" id="GO:0003700">
    <property type="term" value="F:DNA-binding transcription factor activity"/>
    <property type="evidence" value="ECO:0007669"/>
    <property type="project" value="InterPro"/>
</dbReference>
<dbReference type="SUPFAM" id="SSF46785">
    <property type="entry name" value="Winged helix' DNA-binding domain"/>
    <property type="match status" value="1"/>
</dbReference>
<sequence>MPQKKAAPTRPTSEAVVGAARAIARLSRRLEVALAEADLTLSQYRVLSFLANGESRPSRIAPNVSVTRPTVTALLDGLVVRGLVDRQPDETDRRRVRHRVTAAGERSLAEADRSAEVNLLALSAHLDPDCATEAIEGLAVWHRAIDLAIAAAETPGHATVVTPTTTTRREETR</sequence>
<dbReference type="GO" id="GO:0006950">
    <property type="term" value="P:response to stress"/>
    <property type="evidence" value="ECO:0007669"/>
    <property type="project" value="TreeGrafter"/>
</dbReference>
<name>A0A6J6T480_9ZZZZ</name>
<evidence type="ECO:0000313" key="5">
    <source>
        <dbReference type="EMBL" id="CAB4986982.1"/>
    </source>
</evidence>
<evidence type="ECO:0000259" key="1">
    <source>
        <dbReference type="PROSITE" id="PS50995"/>
    </source>
</evidence>
<dbReference type="PROSITE" id="PS50995">
    <property type="entry name" value="HTH_MARR_2"/>
    <property type="match status" value="1"/>
</dbReference>
<dbReference type="AlphaFoldDB" id="A0A6J6T480"/>
<dbReference type="EMBL" id="CAFABA010000082">
    <property type="protein sequence ID" value="CAB4833804.1"/>
    <property type="molecule type" value="Genomic_DNA"/>
</dbReference>
<dbReference type="InterPro" id="IPR000835">
    <property type="entry name" value="HTH_MarR-typ"/>
</dbReference>
<dbReference type="PANTHER" id="PTHR33164">
    <property type="entry name" value="TRANSCRIPTIONAL REGULATOR, MARR FAMILY"/>
    <property type="match status" value="1"/>
</dbReference>
<accession>A0A6J6T480</accession>
<reference evidence="2" key="1">
    <citation type="submission" date="2020-05" db="EMBL/GenBank/DDBJ databases">
        <authorList>
            <person name="Chiriac C."/>
            <person name="Salcher M."/>
            <person name="Ghai R."/>
            <person name="Kavagutti S V."/>
        </authorList>
    </citation>
    <scope>NUCLEOTIDE SEQUENCE</scope>
</reference>
<evidence type="ECO:0000313" key="3">
    <source>
        <dbReference type="EMBL" id="CAB4833804.1"/>
    </source>
</evidence>
<dbReference type="PANTHER" id="PTHR33164:SF43">
    <property type="entry name" value="HTH-TYPE TRANSCRIPTIONAL REPRESSOR YETL"/>
    <property type="match status" value="1"/>
</dbReference>
<dbReference type="EMBL" id="CAFBOS010000033">
    <property type="protein sequence ID" value="CAB4986982.1"/>
    <property type="molecule type" value="Genomic_DNA"/>
</dbReference>
<dbReference type="Pfam" id="PF12802">
    <property type="entry name" value="MarR_2"/>
    <property type="match status" value="1"/>
</dbReference>
<dbReference type="InterPro" id="IPR036390">
    <property type="entry name" value="WH_DNA-bd_sf"/>
</dbReference>
<dbReference type="InterPro" id="IPR039422">
    <property type="entry name" value="MarR/SlyA-like"/>
</dbReference>
<protein>
    <submittedName>
        <fullName evidence="2">Unannotated protein</fullName>
    </submittedName>
</protein>
<dbReference type="EMBL" id="CAEZYR010000038">
    <property type="protein sequence ID" value="CAB4741768.1"/>
    <property type="molecule type" value="Genomic_DNA"/>
</dbReference>
<feature type="domain" description="HTH marR-type" evidence="1">
    <location>
        <begin position="9"/>
        <end position="146"/>
    </location>
</feature>
<organism evidence="2">
    <name type="scientific">freshwater metagenome</name>
    <dbReference type="NCBI Taxonomy" id="449393"/>
    <lineage>
        <taxon>unclassified sequences</taxon>
        <taxon>metagenomes</taxon>
        <taxon>ecological metagenomes</taxon>
    </lineage>
</organism>
<gene>
    <name evidence="2" type="ORF">UFOPK2754_01226</name>
    <name evidence="3" type="ORF">UFOPK3139_01890</name>
    <name evidence="4" type="ORF">UFOPK3543_00932</name>
    <name evidence="5" type="ORF">UFOPK3967_00753</name>
</gene>
<proteinExistence type="predicted"/>
<evidence type="ECO:0000313" key="2">
    <source>
        <dbReference type="EMBL" id="CAB4741768.1"/>
    </source>
</evidence>
<dbReference type="Gene3D" id="1.10.10.10">
    <property type="entry name" value="Winged helix-like DNA-binding domain superfamily/Winged helix DNA-binding domain"/>
    <property type="match status" value="1"/>
</dbReference>
<dbReference type="SMART" id="SM00347">
    <property type="entry name" value="HTH_MARR"/>
    <property type="match status" value="1"/>
</dbReference>
<evidence type="ECO:0000313" key="4">
    <source>
        <dbReference type="EMBL" id="CAB4902315.1"/>
    </source>
</evidence>
<dbReference type="PRINTS" id="PR00598">
    <property type="entry name" value="HTHMARR"/>
</dbReference>
<dbReference type="EMBL" id="CAFBMH010000024">
    <property type="protein sequence ID" value="CAB4902315.1"/>
    <property type="molecule type" value="Genomic_DNA"/>
</dbReference>
<dbReference type="InterPro" id="IPR036388">
    <property type="entry name" value="WH-like_DNA-bd_sf"/>
</dbReference>